<dbReference type="InterPro" id="IPR052338">
    <property type="entry name" value="Transposase_5"/>
</dbReference>
<feature type="domain" description="Transposase Tc1-like" evidence="1">
    <location>
        <begin position="70"/>
        <end position="142"/>
    </location>
</feature>
<dbReference type="Pfam" id="PF13518">
    <property type="entry name" value="HTH_28"/>
    <property type="match status" value="1"/>
</dbReference>
<dbReference type="Gene3D" id="3.30.420.10">
    <property type="entry name" value="Ribonuclease H-like superfamily/Ribonuclease H"/>
    <property type="match status" value="1"/>
</dbReference>
<evidence type="ECO:0000259" key="1">
    <source>
        <dbReference type="Pfam" id="PF01498"/>
    </source>
</evidence>
<keyword evidence="4" id="KW-1185">Reference proteome</keyword>
<dbReference type="AlphaFoldDB" id="A0AA36FM59"/>
<dbReference type="InterPro" id="IPR036388">
    <property type="entry name" value="WH-like_DNA-bd_sf"/>
</dbReference>
<dbReference type="InterPro" id="IPR009057">
    <property type="entry name" value="Homeodomain-like_sf"/>
</dbReference>
<dbReference type="InterPro" id="IPR055247">
    <property type="entry name" value="InsJ-like_HTH"/>
</dbReference>
<gene>
    <name evidence="3" type="ORF">OCTVUL_1B003561</name>
</gene>
<sequence>MAPRGNELHEKTRETIVNLFKSGHSYTEISGNVNISRNTVAKVVQRYKKAGTVTNGRRPGRPNKFCDRTKRRMKQLIEGSRRRSAASVAEEISHSLNVTVSAQTVRNILHEDGFKGCMPRRKPLLKTSHKKKRCEFANNHKDKDMQFWDKILWSDETKMNLFGSDGVKRVWRRKGEAYKDKYLQVQK</sequence>
<dbReference type="GO" id="GO:0003677">
    <property type="term" value="F:DNA binding"/>
    <property type="evidence" value="ECO:0007669"/>
    <property type="project" value="InterPro"/>
</dbReference>
<dbReference type="InterPro" id="IPR002492">
    <property type="entry name" value="Transposase_Tc1-like"/>
</dbReference>
<dbReference type="PANTHER" id="PTHR23022:SF135">
    <property type="entry name" value="SI:DKEY-77F5.3"/>
    <property type="match status" value="1"/>
</dbReference>
<dbReference type="InterPro" id="IPR036397">
    <property type="entry name" value="RNaseH_sf"/>
</dbReference>
<reference evidence="3" key="1">
    <citation type="submission" date="2023-08" db="EMBL/GenBank/DDBJ databases">
        <authorList>
            <person name="Alioto T."/>
            <person name="Alioto T."/>
            <person name="Gomez Garrido J."/>
        </authorList>
    </citation>
    <scope>NUCLEOTIDE SEQUENCE</scope>
</reference>
<dbReference type="EMBL" id="OX597842">
    <property type="protein sequence ID" value="CAI9744050.1"/>
    <property type="molecule type" value="Genomic_DNA"/>
</dbReference>
<evidence type="ECO:0000313" key="3">
    <source>
        <dbReference type="EMBL" id="CAI9744050.1"/>
    </source>
</evidence>
<dbReference type="Gene3D" id="1.10.10.10">
    <property type="entry name" value="Winged helix-like DNA-binding domain superfamily/Winged helix DNA-binding domain"/>
    <property type="match status" value="1"/>
</dbReference>
<dbReference type="GO" id="GO:0015074">
    <property type="term" value="P:DNA integration"/>
    <property type="evidence" value="ECO:0007669"/>
    <property type="project" value="InterPro"/>
</dbReference>
<feature type="domain" description="Insertion element IS150 protein InsJ-like helix-turn-helix" evidence="2">
    <location>
        <begin position="13"/>
        <end position="61"/>
    </location>
</feature>
<dbReference type="GO" id="GO:0006313">
    <property type="term" value="P:DNA transposition"/>
    <property type="evidence" value="ECO:0007669"/>
    <property type="project" value="InterPro"/>
</dbReference>
<dbReference type="SUPFAM" id="SSF46689">
    <property type="entry name" value="Homeodomain-like"/>
    <property type="match status" value="1"/>
</dbReference>
<dbReference type="Pfam" id="PF01498">
    <property type="entry name" value="HTH_Tnp_Tc3_2"/>
    <property type="match status" value="1"/>
</dbReference>
<proteinExistence type="predicted"/>
<evidence type="ECO:0000259" key="2">
    <source>
        <dbReference type="Pfam" id="PF13518"/>
    </source>
</evidence>
<dbReference type="PANTHER" id="PTHR23022">
    <property type="entry name" value="TRANSPOSABLE ELEMENT-RELATED"/>
    <property type="match status" value="1"/>
</dbReference>
<accession>A0AA36FM59</accession>
<dbReference type="Proteomes" id="UP001162480">
    <property type="component" value="Chromosome 29"/>
</dbReference>
<name>A0AA36FM59_OCTVU</name>
<evidence type="ECO:0000313" key="4">
    <source>
        <dbReference type="Proteomes" id="UP001162480"/>
    </source>
</evidence>
<protein>
    <submittedName>
        <fullName evidence="3">Transposase</fullName>
    </submittedName>
</protein>
<organism evidence="3 4">
    <name type="scientific">Octopus vulgaris</name>
    <name type="common">Common octopus</name>
    <dbReference type="NCBI Taxonomy" id="6645"/>
    <lineage>
        <taxon>Eukaryota</taxon>
        <taxon>Metazoa</taxon>
        <taxon>Spiralia</taxon>
        <taxon>Lophotrochozoa</taxon>
        <taxon>Mollusca</taxon>
        <taxon>Cephalopoda</taxon>
        <taxon>Coleoidea</taxon>
        <taxon>Octopodiformes</taxon>
        <taxon>Octopoda</taxon>
        <taxon>Incirrata</taxon>
        <taxon>Octopodidae</taxon>
        <taxon>Octopus</taxon>
    </lineage>
</organism>